<keyword evidence="7" id="KW-0472">Membrane</keyword>
<evidence type="ECO:0000313" key="12">
    <source>
        <dbReference type="EMBL" id="EME67641.1"/>
    </source>
</evidence>
<organism evidence="12 13">
    <name type="scientific">Paramagnetospirillum caucaseum</name>
    <dbReference type="NCBI Taxonomy" id="1244869"/>
    <lineage>
        <taxon>Bacteria</taxon>
        <taxon>Pseudomonadati</taxon>
        <taxon>Pseudomonadota</taxon>
        <taxon>Alphaproteobacteria</taxon>
        <taxon>Rhodospirillales</taxon>
        <taxon>Magnetospirillaceae</taxon>
        <taxon>Paramagnetospirillum</taxon>
    </lineage>
</organism>
<dbReference type="PANTHER" id="PTHR43304">
    <property type="entry name" value="PHYTOCHROME-LIKE PROTEIN CPH1"/>
    <property type="match status" value="1"/>
</dbReference>
<dbReference type="GO" id="GO:0000155">
    <property type="term" value="F:phosphorelay sensor kinase activity"/>
    <property type="evidence" value="ECO:0007669"/>
    <property type="project" value="InterPro"/>
</dbReference>
<feature type="domain" description="HAMP" evidence="11">
    <location>
        <begin position="187"/>
        <end position="239"/>
    </location>
</feature>
<dbReference type="InterPro" id="IPR052162">
    <property type="entry name" value="Sensor_kinase/Photoreceptor"/>
</dbReference>
<dbReference type="InterPro" id="IPR036097">
    <property type="entry name" value="HisK_dim/P_sf"/>
</dbReference>
<accession>M2Y3I7</accession>
<dbReference type="InterPro" id="IPR000700">
    <property type="entry name" value="PAS-assoc_C"/>
</dbReference>
<dbReference type="SUPFAM" id="SSF55785">
    <property type="entry name" value="PYP-like sensor domain (PAS domain)"/>
    <property type="match status" value="1"/>
</dbReference>
<protein>
    <recommendedName>
        <fullName evidence="3">histidine kinase</fullName>
        <ecNumber evidence="3">2.7.13.3</ecNumber>
    </recommendedName>
</protein>
<evidence type="ECO:0000259" key="11">
    <source>
        <dbReference type="PROSITE" id="PS50885"/>
    </source>
</evidence>
<dbReference type="Gene3D" id="6.10.340.10">
    <property type="match status" value="1"/>
</dbReference>
<evidence type="ECO:0000256" key="7">
    <source>
        <dbReference type="SAM" id="Phobius"/>
    </source>
</evidence>
<dbReference type="PATRIC" id="fig|1244869.3.peg.4402"/>
<dbReference type="SUPFAM" id="SSF47384">
    <property type="entry name" value="Homodimeric domain of signal transducing histidine kinase"/>
    <property type="match status" value="1"/>
</dbReference>
<dbReference type="Proteomes" id="UP000011744">
    <property type="component" value="Unassembled WGS sequence"/>
</dbReference>
<dbReference type="Pfam" id="PF08447">
    <property type="entry name" value="PAS_3"/>
    <property type="match status" value="1"/>
</dbReference>
<dbReference type="Pfam" id="PF02518">
    <property type="entry name" value="HATPase_c"/>
    <property type="match status" value="1"/>
</dbReference>
<comment type="catalytic activity">
    <reaction evidence="1">
        <text>ATP + protein L-histidine = ADP + protein N-phospho-L-histidine.</text>
        <dbReference type="EC" id="2.7.13.3"/>
    </reaction>
</comment>
<evidence type="ECO:0000259" key="8">
    <source>
        <dbReference type="PROSITE" id="PS50109"/>
    </source>
</evidence>
<name>M2Y3I7_9PROT</name>
<dbReference type="Pfam" id="PF00672">
    <property type="entry name" value="HAMP"/>
    <property type="match status" value="1"/>
</dbReference>
<dbReference type="CDD" id="cd00130">
    <property type="entry name" value="PAS"/>
    <property type="match status" value="1"/>
</dbReference>
<keyword evidence="13" id="KW-1185">Reference proteome</keyword>
<reference evidence="12 13" key="1">
    <citation type="journal article" date="2014" name="Genome Announc.">
        <title>Draft Genome Sequence of Magnetospirillum sp. Strain SO-1, a Freshwater Magnetotactic Bacterium Isolated from the Ol'khovka River, Russia.</title>
        <authorList>
            <person name="Grouzdev D.S."/>
            <person name="Dziuba M.V."/>
            <person name="Sukhacheva M.S."/>
            <person name="Mardanov A.V."/>
            <person name="Beletskiy A.V."/>
            <person name="Kuznetsov B.B."/>
            <person name="Skryabin K.G."/>
        </authorList>
    </citation>
    <scope>NUCLEOTIDE SEQUENCE [LARGE SCALE GENOMIC DNA]</scope>
    <source>
        <strain evidence="12 13">SO-1</strain>
    </source>
</reference>
<dbReference type="InterPro" id="IPR003660">
    <property type="entry name" value="HAMP_dom"/>
</dbReference>
<dbReference type="PROSITE" id="PS50113">
    <property type="entry name" value="PAC"/>
    <property type="match status" value="1"/>
</dbReference>
<dbReference type="InterPro" id="IPR005467">
    <property type="entry name" value="His_kinase_dom"/>
</dbReference>
<dbReference type="EMBL" id="AONQ01000124">
    <property type="protein sequence ID" value="EME67641.1"/>
    <property type="molecule type" value="Genomic_DNA"/>
</dbReference>
<keyword evidence="4" id="KW-0597">Phosphoprotein</keyword>
<evidence type="ECO:0000256" key="5">
    <source>
        <dbReference type="ARBA" id="ARBA00022679"/>
    </source>
</evidence>
<dbReference type="CDD" id="cd06225">
    <property type="entry name" value="HAMP"/>
    <property type="match status" value="1"/>
</dbReference>
<dbReference type="InterPro" id="IPR013655">
    <property type="entry name" value="PAS_fold_3"/>
</dbReference>
<dbReference type="RefSeq" id="WP_008622296.1">
    <property type="nucleotide sequence ID" value="NZ_AONQ01000124.1"/>
</dbReference>
<evidence type="ECO:0000256" key="3">
    <source>
        <dbReference type="ARBA" id="ARBA00012438"/>
    </source>
</evidence>
<dbReference type="InterPro" id="IPR035965">
    <property type="entry name" value="PAS-like_dom_sf"/>
</dbReference>
<evidence type="ECO:0000256" key="6">
    <source>
        <dbReference type="ARBA" id="ARBA00022777"/>
    </source>
</evidence>
<proteinExistence type="predicted"/>
<dbReference type="AlphaFoldDB" id="M2Y3I7"/>
<dbReference type="SUPFAM" id="SSF55874">
    <property type="entry name" value="ATPase domain of HSP90 chaperone/DNA topoisomerase II/histidine kinase"/>
    <property type="match status" value="1"/>
</dbReference>
<dbReference type="SMART" id="SM00387">
    <property type="entry name" value="HATPase_c"/>
    <property type="match status" value="1"/>
</dbReference>
<evidence type="ECO:0000256" key="2">
    <source>
        <dbReference type="ARBA" id="ARBA00004370"/>
    </source>
</evidence>
<dbReference type="PROSITE" id="PS50109">
    <property type="entry name" value="HIS_KIN"/>
    <property type="match status" value="1"/>
</dbReference>
<feature type="transmembrane region" description="Helical" evidence="7">
    <location>
        <begin position="168"/>
        <end position="189"/>
    </location>
</feature>
<dbReference type="Gene3D" id="3.30.565.10">
    <property type="entry name" value="Histidine kinase-like ATPase, C-terminal domain"/>
    <property type="match status" value="1"/>
</dbReference>
<dbReference type="SMART" id="SM00304">
    <property type="entry name" value="HAMP"/>
    <property type="match status" value="1"/>
</dbReference>
<sequence>MGIELRLSAPPVRPINSLRLRLLAFSVLVEVVMLTLLVANGVRLIQSHLEASTELRLQAQEASFNITLAGQLAERDYLAVQSIIEGWGTSRSVTYMVVSNAAGKVVAAWGRDIDAPLPPADKVLSPDLDEYRGGFDIVFLGQRYGEARYGLDTTFLGAARRELLHQSVGIAVSEVVLTVALLAAIGYWLTRHLDLLTRASLKVAGGDFSIRLKLEGKDEIAVLTQAFNTMSGAVESRIQDLEESQKRFRAIADYTYAWENWFGTDGRLRWVNPAVERITGYAVAECHAMEDFPLPMVVEEDRPQLREILSAAKAGQSGQDMEFRVRTKAGEVQWVAMSWQPIVDGAGEPLGIRSSIRDISVQKHSADMLVEAKAELERMLFAASHDLQEPIRYILAYTQRLDREFAGDLPERAQSSMAFIREGANQLSLLVKGLVDYTRSNRPMTAFAPVDCRRVVEQAIADCRAMSAGSQAEFRMGELPTVHADPVLLFILFENLISNAIKFVRSGTPPQVTIDAQPEGEGWRIDITDNGIGIDPQYLQTIIRPFSRLHSRSTFPGAGLGLASALKVARMHGGRLWLESEPGQGTTVHIWLPASAQP</sequence>
<gene>
    <name evidence="12" type="ORF">H261_22483</name>
</gene>
<dbReference type="InterPro" id="IPR003594">
    <property type="entry name" value="HATPase_dom"/>
</dbReference>
<dbReference type="InterPro" id="IPR000014">
    <property type="entry name" value="PAS"/>
</dbReference>
<keyword evidence="7" id="KW-0812">Transmembrane</keyword>
<dbReference type="InterPro" id="IPR004358">
    <property type="entry name" value="Sig_transdc_His_kin-like_C"/>
</dbReference>
<evidence type="ECO:0000256" key="4">
    <source>
        <dbReference type="ARBA" id="ARBA00022553"/>
    </source>
</evidence>
<dbReference type="EC" id="2.7.13.3" evidence="3"/>
<dbReference type="PRINTS" id="PR00344">
    <property type="entry name" value="BCTRLSENSOR"/>
</dbReference>
<comment type="caution">
    <text evidence="12">The sequence shown here is derived from an EMBL/GenBank/DDBJ whole genome shotgun (WGS) entry which is preliminary data.</text>
</comment>
<keyword evidence="6 12" id="KW-0418">Kinase</keyword>
<dbReference type="InterPro" id="IPR001610">
    <property type="entry name" value="PAC"/>
</dbReference>
<feature type="domain" description="PAS" evidence="9">
    <location>
        <begin position="265"/>
        <end position="316"/>
    </location>
</feature>
<feature type="domain" description="Histidine kinase" evidence="8">
    <location>
        <begin position="382"/>
        <end position="596"/>
    </location>
</feature>
<comment type="subcellular location">
    <subcellularLocation>
        <location evidence="2">Membrane</location>
    </subcellularLocation>
</comment>
<dbReference type="Gene3D" id="1.10.287.130">
    <property type="match status" value="1"/>
</dbReference>
<feature type="transmembrane region" description="Helical" evidence="7">
    <location>
        <begin position="20"/>
        <end position="39"/>
    </location>
</feature>
<dbReference type="SMART" id="SM00086">
    <property type="entry name" value="PAC"/>
    <property type="match status" value="1"/>
</dbReference>
<dbReference type="InterPro" id="IPR036890">
    <property type="entry name" value="HATPase_C_sf"/>
</dbReference>
<keyword evidence="7" id="KW-1133">Transmembrane helix</keyword>
<dbReference type="Gene3D" id="3.30.450.20">
    <property type="entry name" value="PAS domain"/>
    <property type="match status" value="1"/>
</dbReference>
<dbReference type="SUPFAM" id="SSF158472">
    <property type="entry name" value="HAMP domain-like"/>
    <property type="match status" value="1"/>
</dbReference>
<dbReference type="GO" id="GO:0016020">
    <property type="term" value="C:membrane"/>
    <property type="evidence" value="ECO:0007669"/>
    <property type="project" value="UniProtKB-SubCell"/>
</dbReference>
<dbReference type="eggNOG" id="COG4251">
    <property type="taxonomic scope" value="Bacteria"/>
</dbReference>
<evidence type="ECO:0000259" key="10">
    <source>
        <dbReference type="PROSITE" id="PS50113"/>
    </source>
</evidence>
<evidence type="ECO:0000256" key="1">
    <source>
        <dbReference type="ARBA" id="ARBA00000085"/>
    </source>
</evidence>
<keyword evidence="5" id="KW-0808">Transferase</keyword>
<dbReference type="eggNOG" id="COG2205">
    <property type="taxonomic scope" value="Bacteria"/>
</dbReference>
<dbReference type="STRING" id="1244869.H261_22483"/>
<dbReference type="OrthoDB" id="9764438at2"/>
<evidence type="ECO:0000259" key="9">
    <source>
        <dbReference type="PROSITE" id="PS50112"/>
    </source>
</evidence>
<dbReference type="PROSITE" id="PS50112">
    <property type="entry name" value="PAS"/>
    <property type="match status" value="1"/>
</dbReference>
<feature type="domain" description="PAC" evidence="10">
    <location>
        <begin position="319"/>
        <end position="371"/>
    </location>
</feature>
<evidence type="ECO:0000313" key="13">
    <source>
        <dbReference type="Proteomes" id="UP000011744"/>
    </source>
</evidence>
<dbReference type="PANTHER" id="PTHR43304:SF1">
    <property type="entry name" value="PAC DOMAIN-CONTAINING PROTEIN"/>
    <property type="match status" value="1"/>
</dbReference>
<dbReference type="NCBIfam" id="TIGR00229">
    <property type="entry name" value="sensory_box"/>
    <property type="match status" value="1"/>
</dbReference>
<dbReference type="PROSITE" id="PS50885">
    <property type="entry name" value="HAMP"/>
    <property type="match status" value="1"/>
</dbReference>